<proteinExistence type="predicted"/>
<evidence type="ECO:0000313" key="1">
    <source>
        <dbReference type="EMBL" id="OXS40433.1"/>
    </source>
</evidence>
<evidence type="ECO:0000313" key="2">
    <source>
        <dbReference type="Proteomes" id="UP000215261"/>
    </source>
</evidence>
<organism evidence="1 2">
    <name type="scientific">Ligilactobacillus agilis</name>
    <dbReference type="NCBI Taxonomy" id="1601"/>
    <lineage>
        <taxon>Bacteria</taxon>
        <taxon>Bacillati</taxon>
        <taxon>Bacillota</taxon>
        <taxon>Bacilli</taxon>
        <taxon>Lactobacillales</taxon>
        <taxon>Lactobacillaceae</taxon>
        <taxon>Ligilactobacillus</taxon>
    </lineage>
</organism>
<dbReference type="RefSeq" id="WP_089144346.1">
    <property type="nucleotide sequence ID" value="NZ_BLAS01000033.1"/>
</dbReference>
<gene>
    <name evidence="1" type="ORF">AYP69_04920</name>
</gene>
<dbReference type="Proteomes" id="UP000215261">
    <property type="component" value="Unassembled WGS sequence"/>
</dbReference>
<sequence>MTETKNETTVFYPDGHYETKGHAASLTAKGRLIEYNQQLKANLAAGIRFTEILDVLSETKDTDELLEAALALSTYQLDSAYLVYPQQYSKSDFYLIFLQRLLQLHQANTMILESSERKKELHHSFEGISQAGYFLFATSETDPAGAYYYEKETEQRLFYINFKRHLLSFNSQALTNLLVVNYGKRYQFKAIKNLANLLIAVGKCFKEDYGYEVDFSYLDAANQALYPLTSSKLPQQALDRLFIKASQAGYMLTTGIDGEAILDLGPTIRLSLFAHGENTWVMQVQDQANCLSWLDLLFKYEFLKDWYLENLDTIEIRTDSRYFKG</sequence>
<accession>A0A231QN85</accession>
<dbReference type="AlphaFoldDB" id="A0A231QN85"/>
<comment type="caution">
    <text evidence="1">The sequence shown here is derived from an EMBL/GenBank/DDBJ whole genome shotgun (WGS) entry which is preliminary data.</text>
</comment>
<name>A0A231QN85_9LACO</name>
<dbReference type="EMBL" id="LUGO01000044">
    <property type="protein sequence ID" value="OXS40433.1"/>
    <property type="molecule type" value="Genomic_DNA"/>
</dbReference>
<reference evidence="1 2" key="1">
    <citation type="submission" date="2016-03" db="EMBL/GenBank/DDBJ databases">
        <title>Sequencing of Lactobacillus Species from Commercial Turkeys.</title>
        <authorList>
            <person name="Johnson T.J."/>
            <person name="Youmans B.P."/>
            <person name="Case K.A."/>
        </authorList>
    </citation>
    <scope>NUCLEOTIDE SEQUENCE [LARGE SCALE GENOMIC DNA]</scope>
    <source>
        <strain evidence="1 2">UMNLA1</strain>
    </source>
</reference>
<protein>
    <submittedName>
        <fullName evidence="1">Uncharacterized protein</fullName>
    </submittedName>
</protein>